<reference evidence="2" key="2">
    <citation type="submission" date="2020-09" db="EMBL/GenBank/DDBJ databases">
        <authorList>
            <person name="Sun Q."/>
            <person name="Zhou Y."/>
        </authorList>
    </citation>
    <scope>NUCLEOTIDE SEQUENCE</scope>
    <source>
        <strain evidence="2">CGMCC 1.12813</strain>
    </source>
</reference>
<feature type="domain" description="N-acetyltransferase" evidence="1">
    <location>
        <begin position="132"/>
        <end position="271"/>
    </location>
</feature>
<dbReference type="Pfam" id="PF00583">
    <property type="entry name" value="Acetyltransf_1"/>
    <property type="match status" value="1"/>
</dbReference>
<evidence type="ECO:0000259" key="1">
    <source>
        <dbReference type="PROSITE" id="PS51186"/>
    </source>
</evidence>
<dbReference type="RefSeq" id="WP_188510545.1">
    <property type="nucleotide sequence ID" value="NZ_BMGB01000001.1"/>
</dbReference>
<reference evidence="2" key="1">
    <citation type="journal article" date="2014" name="Int. J. Syst. Evol. Microbiol.">
        <title>Complete genome sequence of Corynebacterium casei LMG S-19264T (=DSM 44701T), isolated from a smear-ripened cheese.</title>
        <authorList>
            <consortium name="US DOE Joint Genome Institute (JGI-PGF)"/>
            <person name="Walter F."/>
            <person name="Albersmeier A."/>
            <person name="Kalinowski J."/>
            <person name="Ruckert C."/>
        </authorList>
    </citation>
    <scope>NUCLEOTIDE SEQUENCE</scope>
    <source>
        <strain evidence="2">CGMCC 1.12813</strain>
    </source>
</reference>
<evidence type="ECO:0000313" key="2">
    <source>
        <dbReference type="EMBL" id="GGB05996.1"/>
    </source>
</evidence>
<name>A0A916SND7_9MICO</name>
<keyword evidence="3" id="KW-1185">Reference proteome</keyword>
<protein>
    <recommendedName>
        <fullName evidence="1">N-acetyltransferase domain-containing protein</fullName>
    </recommendedName>
</protein>
<dbReference type="Gene3D" id="3.40.630.30">
    <property type="match status" value="1"/>
</dbReference>
<gene>
    <name evidence="2" type="ORF">GCM10010979_20870</name>
</gene>
<organism evidence="2 3">
    <name type="scientific">Conyzicola nivalis</name>
    <dbReference type="NCBI Taxonomy" id="1477021"/>
    <lineage>
        <taxon>Bacteria</taxon>
        <taxon>Bacillati</taxon>
        <taxon>Actinomycetota</taxon>
        <taxon>Actinomycetes</taxon>
        <taxon>Micrococcales</taxon>
        <taxon>Microbacteriaceae</taxon>
        <taxon>Conyzicola</taxon>
    </lineage>
</organism>
<dbReference type="InterPro" id="IPR016181">
    <property type="entry name" value="Acyl_CoA_acyltransferase"/>
</dbReference>
<dbReference type="PROSITE" id="PS51186">
    <property type="entry name" value="GNAT"/>
    <property type="match status" value="1"/>
</dbReference>
<comment type="caution">
    <text evidence="2">The sequence shown here is derived from an EMBL/GenBank/DDBJ whole genome shotgun (WGS) entry which is preliminary data.</text>
</comment>
<dbReference type="AlphaFoldDB" id="A0A916SND7"/>
<dbReference type="EMBL" id="BMGB01000001">
    <property type="protein sequence ID" value="GGB05996.1"/>
    <property type="molecule type" value="Genomic_DNA"/>
</dbReference>
<dbReference type="InterPro" id="IPR000182">
    <property type="entry name" value="GNAT_dom"/>
</dbReference>
<evidence type="ECO:0000313" key="3">
    <source>
        <dbReference type="Proteomes" id="UP000606922"/>
    </source>
</evidence>
<sequence length="271" mass="29172">MDIHDIHLIEQAEAEYFRRFLAGAPEESKTALGIRTARVGDGMAAAMKSDPTGTWTKAMGFGFDHPVDDALVTEVVEFFRAAGRQSGRIAIAPAALPGNWDRISAKHGLVDSSAWSKFACRVDEFIPGSTDLEIRELTARDVTGWSRIIREAFLMSDPDLTPLLAGLVADPVARVFGAWDGDVLVGAGAVHIFGEVASFNTGGTLPSHRGRGVQSALIAARAAAAADAGCRLFTAETGASEVKNVSYRNLVRSGFTHQYDRPNWLWEASRV</sequence>
<accession>A0A916SND7</accession>
<dbReference type="GO" id="GO:0016747">
    <property type="term" value="F:acyltransferase activity, transferring groups other than amino-acyl groups"/>
    <property type="evidence" value="ECO:0007669"/>
    <property type="project" value="InterPro"/>
</dbReference>
<proteinExistence type="predicted"/>
<dbReference type="SUPFAM" id="SSF55729">
    <property type="entry name" value="Acyl-CoA N-acyltransferases (Nat)"/>
    <property type="match status" value="1"/>
</dbReference>
<dbReference type="Proteomes" id="UP000606922">
    <property type="component" value="Unassembled WGS sequence"/>
</dbReference>